<dbReference type="PANTHER" id="PTHR43837:SF1">
    <property type="entry name" value="RIBOSOMAL PROTEIN US12 METHYLTHIOTRANSFERASE RIMO"/>
    <property type="match status" value="1"/>
</dbReference>
<evidence type="ECO:0000256" key="7">
    <source>
        <dbReference type="ARBA" id="ARBA00023004"/>
    </source>
</evidence>
<name>A0A1W1WPN8_9BACT</name>
<dbReference type="InterPro" id="IPR005839">
    <property type="entry name" value="Methylthiotransferase"/>
</dbReference>
<keyword evidence="5 9" id="KW-0949">S-adenosyl-L-methionine</keyword>
<dbReference type="GO" id="GO:0103039">
    <property type="term" value="F:protein methylthiotransferase activity"/>
    <property type="evidence" value="ECO:0007669"/>
    <property type="project" value="UniProtKB-EC"/>
</dbReference>
<dbReference type="InterPro" id="IPR002792">
    <property type="entry name" value="TRAM_dom"/>
</dbReference>
<dbReference type="InterPro" id="IPR038135">
    <property type="entry name" value="Methylthiotransferase_N_sf"/>
</dbReference>
<dbReference type="Gene3D" id="2.40.50.140">
    <property type="entry name" value="Nucleic acid-binding proteins"/>
    <property type="match status" value="1"/>
</dbReference>
<dbReference type="Proteomes" id="UP000192602">
    <property type="component" value="Unassembled WGS sequence"/>
</dbReference>
<dbReference type="EMBL" id="FWWZ01000001">
    <property type="protein sequence ID" value="SMC08284.1"/>
    <property type="molecule type" value="Genomic_DNA"/>
</dbReference>
<comment type="function">
    <text evidence="9">Catalyzes the methylthiolation of an aspartic acid residue of ribosomal protein uS12.</text>
</comment>
<protein>
    <recommendedName>
        <fullName evidence="9">Ribosomal protein uS12 methylthiotransferase RimO</fullName>
        <shortName evidence="9">uS12 MTTase</shortName>
        <shortName evidence="9">uS12 methylthiotransferase</shortName>
        <ecNumber evidence="9">2.8.4.4</ecNumber>
    </recommendedName>
    <alternativeName>
        <fullName evidence="9">Ribosomal protein uS12 (aspartate-C(3))-methylthiotransferase</fullName>
    </alternativeName>
    <alternativeName>
        <fullName evidence="9">Ribosome maturation factor RimO</fullName>
    </alternativeName>
</protein>
<comment type="catalytic activity">
    <reaction evidence="9">
        <text>L-aspartate(89)-[ribosomal protein uS12]-hydrogen + (sulfur carrier)-SH + AH2 + 2 S-adenosyl-L-methionine = 3-methylsulfanyl-L-aspartate(89)-[ribosomal protein uS12]-hydrogen + (sulfur carrier)-H + 5'-deoxyadenosine + L-methionine + A + S-adenosyl-L-homocysteine + 2 H(+)</text>
        <dbReference type="Rhea" id="RHEA:37087"/>
        <dbReference type="Rhea" id="RHEA-COMP:10460"/>
        <dbReference type="Rhea" id="RHEA-COMP:10461"/>
        <dbReference type="Rhea" id="RHEA-COMP:14737"/>
        <dbReference type="Rhea" id="RHEA-COMP:14739"/>
        <dbReference type="ChEBI" id="CHEBI:13193"/>
        <dbReference type="ChEBI" id="CHEBI:15378"/>
        <dbReference type="ChEBI" id="CHEBI:17319"/>
        <dbReference type="ChEBI" id="CHEBI:17499"/>
        <dbReference type="ChEBI" id="CHEBI:29917"/>
        <dbReference type="ChEBI" id="CHEBI:29961"/>
        <dbReference type="ChEBI" id="CHEBI:57844"/>
        <dbReference type="ChEBI" id="CHEBI:57856"/>
        <dbReference type="ChEBI" id="CHEBI:59789"/>
        <dbReference type="ChEBI" id="CHEBI:64428"/>
        <dbReference type="ChEBI" id="CHEBI:73599"/>
        <dbReference type="EC" id="2.8.4.4"/>
    </reaction>
</comment>
<reference evidence="13" key="1">
    <citation type="submission" date="2017-04" db="EMBL/GenBank/DDBJ databases">
        <authorList>
            <person name="Varghese N."/>
            <person name="Submissions S."/>
        </authorList>
    </citation>
    <scope>NUCLEOTIDE SEQUENCE [LARGE SCALE GENOMIC DNA]</scope>
    <source>
        <strain evidence="13">DSM 16512</strain>
    </source>
</reference>
<keyword evidence="13" id="KW-1185">Reference proteome</keyword>
<keyword evidence="12" id="KW-0689">Ribosomal protein</keyword>
<dbReference type="InterPro" id="IPR013848">
    <property type="entry name" value="Methylthiotransferase_N"/>
</dbReference>
<dbReference type="STRING" id="1069081.SAMN05660197_0031"/>
<dbReference type="GO" id="GO:0051539">
    <property type="term" value="F:4 iron, 4 sulfur cluster binding"/>
    <property type="evidence" value="ECO:0007669"/>
    <property type="project" value="UniProtKB-UniRule"/>
</dbReference>
<evidence type="ECO:0000256" key="1">
    <source>
        <dbReference type="ARBA" id="ARBA00003234"/>
    </source>
</evidence>
<keyword evidence="2 9" id="KW-0004">4Fe-4S</keyword>
<dbReference type="SFLD" id="SFLDS00029">
    <property type="entry name" value="Radical_SAM"/>
    <property type="match status" value="1"/>
</dbReference>
<evidence type="ECO:0000313" key="13">
    <source>
        <dbReference type="Proteomes" id="UP000192602"/>
    </source>
</evidence>
<evidence type="ECO:0000256" key="3">
    <source>
        <dbReference type="ARBA" id="ARBA00022490"/>
    </source>
</evidence>
<evidence type="ECO:0000256" key="9">
    <source>
        <dbReference type="HAMAP-Rule" id="MF_01865"/>
    </source>
</evidence>
<comment type="similarity">
    <text evidence="9">Belongs to the methylthiotransferase family. RimO subfamily.</text>
</comment>
<keyword evidence="6 9" id="KW-0479">Metal-binding</keyword>
<dbReference type="InterPro" id="IPR005840">
    <property type="entry name" value="Ribosomal_uS12_MeSTrfase_RimO"/>
</dbReference>
<evidence type="ECO:0000256" key="6">
    <source>
        <dbReference type="ARBA" id="ARBA00022723"/>
    </source>
</evidence>
<feature type="binding site" evidence="9">
    <location>
        <position position="77"/>
    </location>
    <ligand>
        <name>[4Fe-4S] cluster</name>
        <dbReference type="ChEBI" id="CHEBI:49883"/>
        <label>1</label>
    </ligand>
</feature>
<dbReference type="InterPro" id="IPR020612">
    <property type="entry name" value="Methylthiotransferase_CS"/>
</dbReference>
<feature type="binding site" evidence="9">
    <location>
        <position position="45"/>
    </location>
    <ligand>
        <name>[4Fe-4S] cluster</name>
        <dbReference type="ChEBI" id="CHEBI:49883"/>
        <label>1</label>
    </ligand>
</feature>
<dbReference type="Gene3D" id="3.40.50.12160">
    <property type="entry name" value="Methylthiotransferase, N-terminal domain"/>
    <property type="match status" value="1"/>
</dbReference>
<accession>A0A1W1WPN8</accession>
<sequence>MKKLHVVSLGCTKNLVDTEVMLGKLQEYALTQNPQEADLIIVNTCGFIGPAKEESLQTIFELHSVRKKDSLLVMAGCLSERYKEELQKELKEVDIFTGVGDYAKIDKLIEKKKSSFSDQVYLIRNEERLITGSNYHAYIKLSEGCNQRCSFCAIPSFKGRLQSRPLENITQEIKNLTAKGYKDFTFVSQDSSSYLRDQGIADGLVRLIEEVEKIEGVQSARILYLYPSTTSMHLIDTIAASQKFVNYFEMPIQHISDRMLKIMRRGIGSAKTKELLYAMREAPESFLRTSIIVGHPGESEEDFAQLVTFLEEFDFDRINLFAYSDEEGTSAYEFNDKIPQHIIDERLAILDTIVKEKTQKSLENDRDKTVEAYLDGTSEESDLLLSARKKIWAPEVDGEILINDSQVDKISIGELYKIHINEVVGDKLVGTLVSG</sequence>
<dbReference type="InterPro" id="IPR006638">
    <property type="entry name" value="Elp3/MiaA/NifB-like_rSAM"/>
</dbReference>
<dbReference type="GO" id="GO:0035599">
    <property type="term" value="F:aspartic acid methylthiotransferase activity"/>
    <property type="evidence" value="ECO:0007669"/>
    <property type="project" value="TreeGrafter"/>
</dbReference>
<comment type="function">
    <text evidence="1">Catalyzes the methylthiolation of N6-(dimethylallyl)adenosine (i(6)A), leading to the formation of 2-methylthio-N6-(dimethylallyl)adenosine (ms(2)i(6)A) at position 37 in tRNAs that read codons beginning with uridine.</text>
</comment>
<dbReference type="InterPro" id="IPR007197">
    <property type="entry name" value="rSAM"/>
</dbReference>
<keyword evidence="7 9" id="KW-0408">Iron</keyword>
<dbReference type="PROSITE" id="PS51449">
    <property type="entry name" value="MTTASE_N"/>
    <property type="match status" value="1"/>
</dbReference>
<feature type="binding site" evidence="9">
    <location>
        <position position="152"/>
    </location>
    <ligand>
        <name>[4Fe-4S] cluster</name>
        <dbReference type="ChEBI" id="CHEBI:49883"/>
        <label>2</label>
        <note>4Fe-4S-S-AdoMet</note>
    </ligand>
</feature>
<evidence type="ECO:0000259" key="10">
    <source>
        <dbReference type="PROSITE" id="PS51449"/>
    </source>
</evidence>
<dbReference type="FunFam" id="3.80.30.20:FF:000001">
    <property type="entry name" value="tRNA-2-methylthio-N(6)-dimethylallyladenosine synthase 2"/>
    <property type="match status" value="1"/>
</dbReference>
<evidence type="ECO:0000256" key="4">
    <source>
        <dbReference type="ARBA" id="ARBA00022679"/>
    </source>
</evidence>
<comment type="cofactor">
    <cofactor evidence="9">
        <name>[4Fe-4S] cluster</name>
        <dbReference type="ChEBI" id="CHEBI:49883"/>
    </cofactor>
    <text evidence="9">Binds 2 [4Fe-4S] clusters. One cluster is coordinated with 3 cysteines and an exchangeable S-adenosyl-L-methionine.</text>
</comment>
<dbReference type="Pfam" id="PF00919">
    <property type="entry name" value="UPF0004"/>
    <property type="match status" value="1"/>
</dbReference>
<keyword evidence="8 9" id="KW-0411">Iron-sulfur</keyword>
<dbReference type="RefSeq" id="WP_084274567.1">
    <property type="nucleotide sequence ID" value="NZ_AP026671.1"/>
</dbReference>
<dbReference type="OrthoDB" id="9805215at2"/>
<dbReference type="InterPro" id="IPR023404">
    <property type="entry name" value="rSAM_horseshoe"/>
</dbReference>
<evidence type="ECO:0000313" key="12">
    <source>
        <dbReference type="EMBL" id="SMC08284.1"/>
    </source>
</evidence>
<dbReference type="GO" id="GO:0005829">
    <property type="term" value="C:cytosol"/>
    <property type="evidence" value="ECO:0007669"/>
    <property type="project" value="TreeGrafter"/>
</dbReference>
<dbReference type="Gene3D" id="3.80.30.20">
    <property type="entry name" value="tm_1862 like domain"/>
    <property type="match status" value="1"/>
</dbReference>
<keyword evidence="4 9" id="KW-0808">Transferase</keyword>
<dbReference type="InterPro" id="IPR058240">
    <property type="entry name" value="rSAM_sf"/>
</dbReference>
<evidence type="ECO:0000256" key="5">
    <source>
        <dbReference type="ARBA" id="ARBA00022691"/>
    </source>
</evidence>
<feature type="binding site" evidence="9">
    <location>
        <position position="11"/>
    </location>
    <ligand>
        <name>[4Fe-4S] cluster</name>
        <dbReference type="ChEBI" id="CHEBI:49883"/>
        <label>1</label>
    </ligand>
</feature>
<dbReference type="PROSITE" id="PS51918">
    <property type="entry name" value="RADICAL_SAM"/>
    <property type="match status" value="1"/>
</dbReference>
<dbReference type="PROSITE" id="PS01278">
    <property type="entry name" value="MTTASE_RADICAL"/>
    <property type="match status" value="1"/>
</dbReference>
<dbReference type="GO" id="GO:0006400">
    <property type="term" value="P:tRNA modification"/>
    <property type="evidence" value="ECO:0007669"/>
    <property type="project" value="InterPro"/>
</dbReference>
<dbReference type="HAMAP" id="MF_01865">
    <property type="entry name" value="MTTase_RimO"/>
    <property type="match status" value="1"/>
</dbReference>
<dbReference type="SMART" id="SM00729">
    <property type="entry name" value="Elp3"/>
    <property type="match status" value="1"/>
</dbReference>
<dbReference type="NCBIfam" id="TIGR00089">
    <property type="entry name" value="MiaB/RimO family radical SAM methylthiotransferase"/>
    <property type="match status" value="1"/>
</dbReference>
<dbReference type="Pfam" id="PF18693">
    <property type="entry name" value="TRAM_2"/>
    <property type="match status" value="1"/>
</dbReference>
<dbReference type="CDD" id="cd01335">
    <property type="entry name" value="Radical_SAM"/>
    <property type="match status" value="1"/>
</dbReference>
<evidence type="ECO:0000259" key="11">
    <source>
        <dbReference type="PROSITE" id="PS51918"/>
    </source>
</evidence>
<dbReference type="SFLD" id="SFLDG01082">
    <property type="entry name" value="B12-binding_domain_containing"/>
    <property type="match status" value="1"/>
</dbReference>
<dbReference type="PANTHER" id="PTHR43837">
    <property type="entry name" value="RIBOSOMAL PROTEIN S12 METHYLTHIOTRANSFERASE RIMO"/>
    <property type="match status" value="1"/>
</dbReference>
<feature type="binding site" evidence="9">
    <location>
        <position position="145"/>
    </location>
    <ligand>
        <name>[4Fe-4S] cluster</name>
        <dbReference type="ChEBI" id="CHEBI:49883"/>
        <label>2</label>
        <note>4Fe-4S-S-AdoMet</note>
    </ligand>
</feature>
<dbReference type="GO" id="GO:0046872">
    <property type="term" value="F:metal ion binding"/>
    <property type="evidence" value="ECO:0007669"/>
    <property type="project" value="UniProtKB-KW"/>
</dbReference>
<evidence type="ECO:0000256" key="8">
    <source>
        <dbReference type="ARBA" id="ARBA00023014"/>
    </source>
</evidence>
<comment type="subcellular location">
    <subcellularLocation>
        <location evidence="9">Cytoplasm</location>
    </subcellularLocation>
</comment>
<dbReference type="InterPro" id="IPR012340">
    <property type="entry name" value="NA-bd_OB-fold"/>
</dbReference>
<feature type="binding site" evidence="9">
    <location>
        <position position="149"/>
    </location>
    <ligand>
        <name>[4Fe-4S] cluster</name>
        <dbReference type="ChEBI" id="CHEBI:49883"/>
        <label>2</label>
        <note>4Fe-4S-S-AdoMet</note>
    </ligand>
</feature>
<dbReference type="FunFam" id="3.40.50.12160:FF:000003">
    <property type="entry name" value="CDK5 regulatory subunit-associated protein 1"/>
    <property type="match status" value="1"/>
</dbReference>
<keyword evidence="3 9" id="KW-0963">Cytoplasm</keyword>
<keyword evidence="12" id="KW-0687">Ribonucleoprotein</keyword>
<gene>
    <name evidence="9" type="primary">rimO</name>
    <name evidence="12" type="ORF">SAMN05660197_0031</name>
</gene>
<organism evidence="12 13">
    <name type="scientific">Nitratiruptor tergarcus DSM 16512</name>
    <dbReference type="NCBI Taxonomy" id="1069081"/>
    <lineage>
        <taxon>Bacteria</taxon>
        <taxon>Pseudomonadati</taxon>
        <taxon>Campylobacterota</taxon>
        <taxon>Epsilonproteobacteria</taxon>
        <taxon>Nautiliales</taxon>
        <taxon>Nitratiruptoraceae</taxon>
        <taxon>Nitratiruptor</taxon>
    </lineage>
</organism>
<dbReference type="EC" id="2.8.4.4" evidence="9"/>
<dbReference type="AlphaFoldDB" id="A0A1W1WPN8"/>
<dbReference type="SFLD" id="SFLDG01061">
    <property type="entry name" value="methylthiotransferase"/>
    <property type="match status" value="1"/>
</dbReference>
<dbReference type="SUPFAM" id="SSF102114">
    <property type="entry name" value="Radical SAM enzymes"/>
    <property type="match status" value="1"/>
</dbReference>
<dbReference type="Pfam" id="PF04055">
    <property type="entry name" value="Radical_SAM"/>
    <property type="match status" value="1"/>
</dbReference>
<dbReference type="GO" id="GO:0005840">
    <property type="term" value="C:ribosome"/>
    <property type="evidence" value="ECO:0007669"/>
    <property type="project" value="UniProtKB-KW"/>
</dbReference>
<evidence type="ECO:0000256" key="2">
    <source>
        <dbReference type="ARBA" id="ARBA00022485"/>
    </source>
</evidence>
<dbReference type="SFLD" id="SFLDF00274">
    <property type="entry name" value="ribosomal_protein_S12_methylth"/>
    <property type="match status" value="1"/>
</dbReference>
<feature type="domain" description="MTTase N-terminal" evidence="10">
    <location>
        <begin position="2"/>
        <end position="114"/>
    </location>
</feature>
<feature type="domain" description="Radical SAM core" evidence="11">
    <location>
        <begin position="131"/>
        <end position="360"/>
    </location>
</feature>
<proteinExistence type="inferred from homology"/>
<dbReference type="NCBIfam" id="TIGR01125">
    <property type="entry name" value="30S ribosomal protein S12 methylthiotransferase RimO"/>
    <property type="match status" value="1"/>
</dbReference>